<dbReference type="AlphaFoldDB" id="A0A2T7P8D1"/>
<evidence type="ECO:0000313" key="2">
    <source>
        <dbReference type="EMBL" id="PVD29678.1"/>
    </source>
</evidence>
<organism evidence="2 3">
    <name type="scientific">Pomacea canaliculata</name>
    <name type="common">Golden apple snail</name>
    <dbReference type="NCBI Taxonomy" id="400727"/>
    <lineage>
        <taxon>Eukaryota</taxon>
        <taxon>Metazoa</taxon>
        <taxon>Spiralia</taxon>
        <taxon>Lophotrochozoa</taxon>
        <taxon>Mollusca</taxon>
        <taxon>Gastropoda</taxon>
        <taxon>Caenogastropoda</taxon>
        <taxon>Architaenioglossa</taxon>
        <taxon>Ampullarioidea</taxon>
        <taxon>Ampullariidae</taxon>
        <taxon>Pomacea</taxon>
    </lineage>
</organism>
<dbReference type="Proteomes" id="UP000245119">
    <property type="component" value="Linkage Group LG5"/>
</dbReference>
<name>A0A2T7P8D1_POMCA</name>
<comment type="caution">
    <text evidence="2">The sequence shown here is derived from an EMBL/GenBank/DDBJ whole genome shotgun (WGS) entry which is preliminary data.</text>
</comment>
<feature type="region of interest" description="Disordered" evidence="1">
    <location>
        <begin position="80"/>
        <end position="107"/>
    </location>
</feature>
<sequence length="130" mass="14470">MFTERRLKIVAKLVTPVTSDPCRPSLVSAWVKGLIHAGARHVADEILFLMAAGTEPSDYMFAHAMTTSFTSNCHAIVRSPGNGELSTRQRRTTITTPPTPHQLDPPTVLRQIQSQRRRHASHSTNERLTT</sequence>
<reference evidence="2 3" key="1">
    <citation type="submission" date="2018-04" db="EMBL/GenBank/DDBJ databases">
        <title>The genome of golden apple snail Pomacea canaliculata provides insight into stress tolerance and invasive adaptation.</title>
        <authorList>
            <person name="Liu C."/>
            <person name="Liu B."/>
            <person name="Ren Y."/>
            <person name="Zhang Y."/>
            <person name="Wang H."/>
            <person name="Li S."/>
            <person name="Jiang F."/>
            <person name="Yin L."/>
            <person name="Zhang G."/>
            <person name="Qian W."/>
            <person name="Fan W."/>
        </authorList>
    </citation>
    <scope>NUCLEOTIDE SEQUENCE [LARGE SCALE GENOMIC DNA]</scope>
    <source>
        <strain evidence="2">SZHN2017</strain>
        <tissue evidence="2">Muscle</tissue>
    </source>
</reference>
<proteinExistence type="predicted"/>
<protein>
    <submittedName>
        <fullName evidence="2">Uncharacterized protein</fullName>
    </submittedName>
</protein>
<accession>A0A2T7P8D1</accession>
<keyword evidence="3" id="KW-1185">Reference proteome</keyword>
<dbReference type="EMBL" id="PZQS01000005">
    <property type="protein sequence ID" value="PVD29678.1"/>
    <property type="molecule type" value="Genomic_DNA"/>
</dbReference>
<evidence type="ECO:0000313" key="3">
    <source>
        <dbReference type="Proteomes" id="UP000245119"/>
    </source>
</evidence>
<gene>
    <name evidence="2" type="ORF">C0Q70_08933</name>
</gene>
<evidence type="ECO:0000256" key="1">
    <source>
        <dbReference type="SAM" id="MobiDB-lite"/>
    </source>
</evidence>